<dbReference type="STRING" id="10141.ENSCPOP00000010934"/>
<dbReference type="GO" id="GO:0004930">
    <property type="term" value="F:G protein-coupled receptor activity"/>
    <property type="evidence" value="ECO:0007669"/>
    <property type="project" value="UniProtKB-KW"/>
</dbReference>
<dbReference type="EMBL" id="AAKN02024669">
    <property type="status" value="NOT_ANNOTATED_CDS"/>
    <property type="molecule type" value="Genomic_DNA"/>
</dbReference>
<dbReference type="eggNOG" id="ENOG502TAH8">
    <property type="taxonomic scope" value="Eukaryota"/>
</dbReference>
<proteinExistence type="inferred from homology"/>
<evidence type="ECO:0000256" key="10">
    <source>
        <dbReference type="ARBA" id="ARBA00023224"/>
    </source>
</evidence>
<dbReference type="InterPro" id="IPR000276">
    <property type="entry name" value="GPCR_Rhodpsn"/>
</dbReference>
<dbReference type="InParanoid" id="H0VKT2"/>
<reference evidence="15" key="1">
    <citation type="journal article" date="2011" name="Nature">
        <title>A high-resolution map of human evolutionary constraint using 29 mammals.</title>
        <authorList>
            <person name="Lindblad-Toh K."/>
            <person name="Garber M."/>
            <person name="Zuk O."/>
            <person name="Lin M.F."/>
            <person name="Parker B.J."/>
            <person name="Washietl S."/>
            <person name="Kheradpour P."/>
            <person name="Ernst J."/>
            <person name="Jordan G."/>
            <person name="Mauceli E."/>
            <person name="Ward L.D."/>
            <person name="Lowe C.B."/>
            <person name="Holloway A.K."/>
            <person name="Clamp M."/>
            <person name="Gnerre S."/>
            <person name="Alfoldi J."/>
            <person name="Beal K."/>
            <person name="Chang J."/>
            <person name="Clawson H."/>
            <person name="Cuff J."/>
            <person name="Di Palma F."/>
            <person name="Fitzgerald S."/>
            <person name="Flicek P."/>
            <person name="Guttman M."/>
            <person name="Hubisz M.J."/>
            <person name="Jaffe D.B."/>
            <person name="Jungreis I."/>
            <person name="Kent W.J."/>
            <person name="Kostka D."/>
            <person name="Lara M."/>
            <person name="Martins A.L."/>
            <person name="Massingham T."/>
            <person name="Moltke I."/>
            <person name="Raney B.J."/>
            <person name="Rasmussen M.D."/>
            <person name="Robinson J."/>
            <person name="Stark A."/>
            <person name="Vilella A.J."/>
            <person name="Wen J."/>
            <person name="Xie X."/>
            <person name="Zody M.C."/>
            <person name="Baldwin J."/>
            <person name="Bloom T."/>
            <person name="Chin C.W."/>
            <person name="Heiman D."/>
            <person name="Nicol R."/>
            <person name="Nusbaum C."/>
            <person name="Young S."/>
            <person name="Wilkinson J."/>
            <person name="Worley K.C."/>
            <person name="Kovar C.L."/>
            <person name="Muzny D.M."/>
            <person name="Gibbs R.A."/>
            <person name="Cree A."/>
            <person name="Dihn H.H."/>
            <person name="Fowler G."/>
            <person name="Jhangiani S."/>
            <person name="Joshi V."/>
            <person name="Lee S."/>
            <person name="Lewis L.R."/>
            <person name="Nazareth L.V."/>
            <person name="Okwuonu G."/>
            <person name="Santibanez J."/>
            <person name="Warren W.C."/>
            <person name="Mardis E.R."/>
            <person name="Weinstock G.M."/>
            <person name="Wilson R.K."/>
            <person name="Delehaunty K."/>
            <person name="Dooling D."/>
            <person name="Fronik C."/>
            <person name="Fulton L."/>
            <person name="Fulton B."/>
            <person name="Graves T."/>
            <person name="Minx P."/>
            <person name="Sodergren E."/>
            <person name="Birney E."/>
            <person name="Margulies E.H."/>
            <person name="Herrero J."/>
            <person name="Green E.D."/>
            <person name="Haussler D."/>
            <person name="Siepel A."/>
            <person name="Goldman N."/>
            <person name="Pollard K.S."/>
            <person name="Pedersen J.S."/>
            <person name="Lander E.S."/>
            <person name="Kellis M."/>
        </authorList>
    </citation>
    <scope>NUCLEOTIDE SEQUENCE [LARGE SCALE GENOMIC DNA]</scope>
    <source>
        <strain evidence="15">2N</strain>
    </source>
</reference>
<feature type="domain" description="G-protein coupled receptors family 1 profile" evidence="13">
    <location>
        <begin position="40"/>
        <end position="331"/>
    </location>
</feature>
<reference evidence="14" key="3">
    <citation type="submission" date="2025-09" db="UniProtKB">
        <authorList>
            <consortium name="Ensembl"/>
        </authorList>
    </citation>
    <scope>IDENTIFICATION</scope>
    <source>
        <strain evidence="14">2N</strain>
    </source>
</reference>
<dbReference type="PROSITE" id="PS50262">
    <property type="entry name" value="G_PROTEIN_RECEP_F1_2"/>
    <property type="match status" value="1"/>
</dbReference>
<keyword evidence="6 12" id="KW-1133">Transmembrane helix</keyword>
<dbReference type="FunFam" id="1.20.1070.10:FF:000004">
    <property type="entry name" value="Olfactory receptor"/>
    <property type="match status" value="1"/>
</dbReference>
<feature type="transmembrane region" description="Helical" evidence="12">
    <location>
        <begin position="56"/>
        <end position="75"/>
    </location>
</feature>
<evidence type="ECO:0000256" key="5">
    <source>
        <dbReference type="ARBA" id="ARBA00022725"/>
    </source>
</evidence>
<evidence type="ECO:0000256" key="3">
    <source>
        <dbReference type="ARBA" id="ARBA00022606"/>
    </source>
</evidence>
<keyword evidence="7 11" id="KW-0297">G-protein coupled receptor</keyword>
<dbReference type="GO" id="GO:0005886">
    <property type="term" value="C:plasma membrane"/>
    <property type="evidence" value="ECO:0007669"/>
    <property type="project" value="UniProtKB-SubCell"/>
</dbReference>
<dbReference type="Gene3D" id="1.20.1070.10">
    <property type="entry name" value="Rhodopsin 7-helix transmembrane proteins"/>
    <property type="match status" value="1"/>
</dbReference>
<dbReference type="GO" id="GO:0004984">
    <property type="term" value="F:olfactory receptor activity"/>
    <property type="evidence" value="ECO:0007669"/>
    <property type="project" value="InterPro"/>
</dbReference>
<dbReference type="Proteomes" id="UP000005447">
    <property type="component" value="Unassembled WGS sequence"/>
</dbReference>
<evidence type="ECO:0000259" key="13">
    <source>
        <dbReference type="PROSITE" id="PS50262"/>
    </source>
</evidence>
<feature type="transmembrane region" description="Helical" evidence="12">
    <location>
        <begin position="139"/>
        <end position="157"/>
    </location>
</feature>
<keyword evidence="10 11" id="KW-0807">Transducer</keyword>
<dbReference type="PRINTS" id="PR00237">
    <property type="entry name" value="GPCRRHODOPSN"/>
</dbReference>
<evidence type="ECO:0000256" key="1">
    <source>
        <dbReference type="ARBA" id="ARBA00004651"/>
    </source>
</evidence>
<keyword evidence="15" id="KW-1185">Reference proteome</keyword>
<evidence type="ECO:0000256" key="6">
    <source>
        <dbReference type="ARBA" id="ARBA00022989"/>
    </source>
</evidence>
<evidence type="ECO:0000313" key="15">
    <source>
        <dbReference type="Proteomes" id="UP000005447"/>
    </source>
</evidence>
<dbReference type="Ensembl" id="ENSCPOT00000012277.3">
    <property type="protein sequence ID" value="ENSCPOP00000010934.3"/>
    <property type="gene ID" value="ENSCPOG00000032461.1"/>
</dbReference>
<sequence>MAPRNSSVIEFILAGLTDQPGLRIPLFFLFLDFYLVTVLGNLGLIMLIALNSHLHTPMYFFLFNLAIIDLSYSTTITPKMLMSFISKKNKIMHAGCMTQLFFFCFFVISESFLISAMAYDRYVAICNPLVYTVTMSPQVCSLLLFGVYFIGFAGAMIHTGNIMSLTFCSNNLINHFMCDIFPILELSCNSTGTNELVIFITVATVICIPTVIIFISYALILSSILHIRSTEGSSKAFHTCSSHMIVVESVLLFYTIVVPMLNPLIYSLRNKDVKIALKENLEQTNTVLREEQFLWKKKKDTSYCLFVSVFLIRSQIPGVFLYCKKVNFKSF</sequence>
<dbReference type="SUPFAM" id="SSF81321">
    <property type="entry name" value="Family A G protein-coupled receptor-like"/>
    <property type="match status" value="1"/>
</dbReference>
<evidence type="ECO:0000256" key="7">
    <source>
        <dbReference type="ARBA" id="ARBA00023040"/>
    </source>
</evidence>
<organism evidence="14 15">
    <name type="scientific">Cavia porcellus</name>
    <name type="common">Guinea pig</name>
    <dbReference type="NCBI Taxonomy" id="10141"/>
    <lineage>
        <taxon>Eukaryota</taxon>
        <taxon>Metazoa</taxon>
        <taxon>Chordata</taxon>
        <taxon>Craniata</taxon>
        <taxon>Vertebrata</taxon>
        <taxon>Euteleostomi</taxon>
        <taxon>Mammalia</taxon>
        <taxon>Eutheria</taxon>
        <taxon>Euarchontoglires</taxon>
        <taxon>Glires</taxon>
        <taxon>Rodentia</taxon>
        <taxon>Hystricomorpha</taxon>
        <taxon>Caviidae</taxon>
        <taxon>Cavia</taxon>
    </lineage>
</organism>
<reference evidence="14" key="2">
    <citation type="submission" date="2025-08" db="UniProtKB">
        <authorList>
            <consortium name="Ensembl"/>
        </authorList>
    </citation>
    <scope>IDENTIFICATION</scope>
    <source>
        <strain evidence="14">2N</strain>
    </source>
</reference>
<dbReference type="Pfam" id="PF13853">
    <property type="entry name" value="7tm_4"/>
    <property type="match status" value="1"/>
</dbReference>
<evidence type="ECO:0000256" key="11">
    <source>
        <dbReference type="RuleBase" id="RU000688"/>
    </source>
</evidence>
<dbReference type="InterPro" id="IPR017452">
    <property type="entry name" value="GPCR_Rhodpsn_7TM"/>
</dbReference>
<feature type="transmembrane region" description="Helical" evidence="12">
    <location>
        <begin position="26"/>
        <end position="50"/>
    </location>
</feature>
<dbReference type="HOGENOM" id="CLU_012526_5_5_1"/>
<dbReference type="PRINTS" id="PR00245">
    <property type="entry name" value="OLFACTORYR"/>
</dbReference>
<dbReference type="PROSITE" id="PS00237">
    <property type="entry name" value="G_PROTEIN_RECEP_F1_1"/>
    <property type="match status" value="1"/>
</dbReference>
<keyword evidence="3 12" id="KW-0716">Sensory transduction</keyword>
<evidence type="ECO:0000256" key="12">
    <source>
        <dbReference type="RuleBase" id="RU363047"/>
    </source>
</evidence>
<keyword evidence="9 11" id="KW-0675">Receptor</keyword>
<keyword evidence="2 12" id="KW-1003">Cell membrane</keyword>
<evidence type="ECO:0000256" key="8">
    <source>
        <dbReference type="ARBA" id="ARBA00023136"/>
    </source>
</evidence>
<dbReference type="OMA" id="LHAGCIT"/>
<comment type="similarity">
    <text evidence="11">Belongs to the G-protein coupled receptor 1 family.</text>
</comment>
<dbReference type="AlphaFoldDB" id="H0VKT2"/>
<evidence type="ECO:0000256" key="9">
    <source>
        <dbReference type="ARBA" id="ARBA00023170"/>
    </source>
</evidence>
<keyword evidence="5 12" id="KW-0552">Olfaction</keyword>
<evidence type="ECO:0000313" key="14">
    <source>
        <dbReference type="Ensembl" id="ENSCPOP00000010934.3"/>
    </source>
</evidence>
<dbReference type="EMBL" id="AAKN02024670">
    <property type="status" value="NOT_ANNOTATED_CDS"/>
    <property type="molecule type" value="Genomic_DNA"/>
</dbReference>
<keyword evidence="8 12" id="KW-0472">Membrane</keyword>
<feature type="transmembrane region" description="Helical" evidence="12">
    <location>
        <begin position="303"/>
        <end position="322"/>
    </location>
</feature>
<name>H0VKT2_CAVPO</name>
<dbReference type="GeneTree" id="ENSGT01010000222320"/>
<dbReference type="InterPro" id="IPR000725">
    <property type="entry name" value="Olfact_rcpt"/>
</dbReference>
<evidence type="ECO:0000256" key="2">
    <source>
        <dbReference type="ARBA" id="ARBA00022475"/>
    </source>
</evidence>
<protein>
    <recommendedName>
        <fullName evidence="12">Olfactory receptor</fullName>
    </recommendedName>
</protein>
<dbReference type="VEuPathDB" id="HostDB:ENSCPOG00000032461"/>
<feature type="transmembrane region" description="Helical" evidence="12">
    <location>
        <begin position="196"/>
        <end position="225"/>
    </location>
</feature>
<feature type="transmembrane region" description="Helical" evidence="12">
    <location>
        <begin position="245"/>
        <end position="268"/>
    </location>
</feature>
<keyword evidence="4 11" id="KW-0812">Transmembrane</keyword>
<feature type="transmembrane region" description="Helical" evidence="12">
    <location>
        <begin position="96"/>
        <end position="119"/>
    </location>
</feature>
<comment type="subcellular location">
    <subcellularLocation>
        <location evidence="1 12">Cell membrane</location>
        <topology evidence="1 12">Multi-pass membrane protein</topology>
    </subcellularLocation>
</comment>
<evidence type="ECO:0000256" key="4">
    <source>
        <dbReference type="ARBA" id="ARBA00022692"/>
    </source>
</evidence>
<dbReference type="PANTHER" id="PTHR48018">
    <property type="entry name" value="OLFACTORY RECEPTOR"/>
    <property type="match status" value="1"/>
</dbReference>
<accession>H0VKT2</accession>